<reference evidence="9" key="1">
    <citation type="submission" date="2011-05" db="EMBL/GenBank/DDBJ databases">
        <authorList>
            <person name="Richards S.R."/>
            <person name="Qu J."/>
            <person name="Jiang H."/>
            <person name="Jhangiani S.N."/>
            <person name="Agravi P."/>
            <person name="Goodspeed R."/>
            <person name="Gross S."/>
            <person name="Mandapat C."/>
            <person name="Jackson L."/>
            <person name="Mathew T."/>
            <person name="Pu L."/>
            <person name="Thornton R."/>
            <person name="Saada N."/>
            <person name="Wilczek-Boney K.B."/>
            <person name="Lee S."/>
            <person name="Kovar C."/>
            <person name="Wu Y."/>
            <person name="Scherer S.E."/>
            <person name="Worley K.C."/>
            <person name="Muzny D.M."/>
            <person name="Gibbs R."/>
        </authorList>
    </citation>
    <scope>NUCLEOTIDE SEQUENCE</scope>
    <source>
        <strain evidence="9">Brora</strain>
    </source>
</reference>
<dbReference type="OMA" id="NTYETAR"/>
<accession>T1JFQ9</accession>
<keyword evidence="2 6" id="KW-0689">Ribosomal protein</keyword>
<dbReference type="PROSITE" id="PS00464">
    <property type="entry name" value="RIBOSOMAL_L22"/>
    <property type="match status" value="1"/>
</dbReference>
<dbReference type="GO" id="GO:0022625">
    <property type="term" value="C:cytosolic large ribosomal subunit"/>
    <property type="evidence" value="ECO:0007669"/>
    <property type="project" value="TreeGrafter"/>
</dbReference>
<dbReference type="Pfam" id="PF00237">
    <property type="entry name" value="Ribosomal_L22"/>
    <property type="match status" value="1"/>
</dbReference>
<dbReference type="PANTHER" id="PTHR11593:SF10">
    <property type="entry name" value="60S RIBOSOMAL PROTEIN L17"/>
    <property type="match status" value="1"/>
</dbReference>
<evidence type="ECO:0000256" key="4">
    <source>
        <dbReference type="ARBA" id="ARBA00035207"/>
    </source>
</evidence>
<dbReference type="AlphaFoldDB" id="T1JFQ9"/>
<dbReference type="EMBL" id="JH432185">
    <property type="status" value="NOT_ANNOTATED_CDS"/>
    <property type="molecule type" value="Genomic_DNA"/>
</dbReference>
<dbReference type="InterPro" id="IPR001063">
    <property type="entry name" value="Ribosomal_uL22"/>
</dbReference>
<evidence type="ECO:0000313" key="8">
    <source>
        <dbReference type="EnsemblMetazoa" id="SMAR012673-PA"/>
    </source>
</evidence>
<keyword evidence="3 6" id="KW-0687">Ribonucleoprotein</keyword>
<evidence type="ECO:0000256" key="5">
    <source>
        <dbReference type="ARBA" id="ARBA00035325"/>
    </source>
</evidence>
<dbReference type="SUPFAM" id="SSF54843">
    <property type="entry name" value="Ribosomal protein L22"/>
    <property type="match status" value="1"/>
</dbReference>
<dbReference type="Proteomes" id="UP000014500">
    <property type="component" value="Unassembled WGS sequence"/>
</dbReference>
<dbReference type="STRING" id="126957.T1JFQ9"/>
<dbReference type="InterPro" id="IPR036394">
    <property type="entry name" value="Ribosomal_uL22_sf"/>
</dbReference>
<evidence type="ECO:0000256" key="7">
    <source>
        <dbReference type="SAM" id="MobiDB-lite"/>
    </source>
</evidence>
<evidence type="ECO:0000256" key="2">
    <source>
        <dbReference type="ARBA" id="ARBA00022980"/>
    </source>
</evidence>
<dbReference type="InterPro" id="IPR018260">
    <property type="entry name" value="Ribosomal_uL22_CS"/>
</dbReference>
<feature type="compositionally biased region" description="Basic residues" evidence="7">
    <location>
        <begin position="169"/>
        <end position="181"/>
    </location>
</feature>
<dbReference type="GO" id="GO:0003735">
    <property type="term" value="F:structural constituent of ribosome"/>
    <property type="evidence" value="ECO:0007669"/>
    <property type="project" value="InterPro"/>
</dbReference>
<keyword evidence="9" id="KW-1185">Reference proteome</keyword>
<dbReference type="HAMAP" id="MF_01331_A">
    <property type="entry name" value="Ribosomal_uL22_A"/>
    <property type="match status" value="1"/>
</dbReference>
<dbReference type="Gene3D" id="3.90.470.10">
    <property type="entry name" value="Ribosomal protein L22/L17"/>
    <property type="match status" value="1"/>
</dbReference>
<dbReference type="FunFam" id="3.90.470.10:FF:000003">
    <property type="entry name" value="60S ribosomal protein L17"/>
    <property type="match status" value="1"/>
</dbReference>
<protein>
    <recommendedName>
        <fullName evidence="4">Large ribosomal subunit protein uL22</fullName>
    </recommendedName>
    <alternativeName>
        <fullName evidence="5">60S ribosomal protein L17</fullName>
    </alternativeName>
</protein>
<dbReference type="PhylomeDB" id="T1JFQ9"/>
<dbReference type="NCBIfam" id="TIGR01038">
    <property type="entry name" value="uL22_arch_euk"/>
    <property type="match status" value="1"/>
</dbReference>
<dbReference type="HOGENOM" id="CLU_083987_0_1_1"/>
<organism evidence="8 9">
    <name type="scientific">Strigamia maritima</name>
    <name type="common">European centipede</name>
    <name type="synonym">Geophilus maritimus</name>
    <dbReference type="NCBI Taxonomy" id="126957"/>
    <lineage>
        <taxon>Eukaryota</taxon>
        <taxon>Metazoa</taxon>
        <taxon>Ecdysozoa</taxon>
        <taxon>Arthropoda</taxon>
        <taxon>Myriapoda</taxon>
        <taxon>Chilopoda</taxon>
        <taxon>Pleurostigmophora</taxon>
        <taxon>Geophilomorpha</taxon>
        <taxon>Linotaeniidae</taxon>
        <taxon>Strigamia</taxon>
    </lineage>
</organism>
<dbReference type="InterPro" id="IPR057265">
    <property type="entry name" value="Ribosomal_uL22_arc-type"/>
</dbReference>
<proteinExistence type="inferred from homology"/>
<dbReference type="NCBIfam" id="NF003260">
    <property type="entry name" value="PRK04223.1"/>
    <property type="match status" value="1"/>
</dbReference>
<dbReference type="EnsemblMetazoa" id="SMAR012673-RA">
    <property type="protein sequence ID" value="SMAR012673-PA"/>
    <property type="gene ID" value="SMAR012673"/>
</dbReference>
<dbReference type="eggNOG" id="KOG3353">
    <property type="taxonomic scope" value="Eukaryota"/>
</dbReference>
<name>T1JFQ9_STRMM</name>
<evidence type="ECO:0000313" key="9">
    <source>
        <dbReference type="Proteomes" id="UP000014500"/>
    </source>
</evidence>
<reference evidence="8" key="2">
    <citation type="submission" date="2015-02" db="UniProtKB">
        <authorList>
            <consortium name="EnsemblMetazoa"/>
        </authorList>
    </citation>
    <scope>IDENTIFICATION</scope>
</reference>
<evidence type="ECO:0000256" key="6">
    <source>
        <dbReference type="RuleBase" id="RU004005"/>
    </source>
</evidence>
<feature type="region of interest" description="Disordered" evidence="7">
    <location>
        <begin position="158"/>
        <end position="181"/>
    </location>
</feature>
<evidence type="ECO:0000256" key="1">
    <source>
        <dbReference type="ARBA" id="ARBA00009451"/>
    </source>
</evidence>
<dbReference type="PANTHER" id="PTHR11593">
    <property type="entry name" value="60S RIBOSOMAL PROTEIN L17"/>
    <property type="match status" value="1"/>
</dbReference>
<sequence>MARYSMEPENATKSCKARGSNLRVHFKNTRETAQAIKKMPLRRAIRFLKNVTAKKECVPFRRFNGGVGRCAQAKQWGCTQGRWPKKSAEFLMQLLKNAESNAEYKGLDADHLVIEHIQVNRAPHMRRRTYRAHGRINPYMSSPCHIEVILTEKEQVVAKPQAEDEPAAKKKFQRKSWPVKR</sequence>
<comment type="similarity">
    <text evidence="1 6">Belongs to the universal ribosomal protein uL22 family.</text>
</comment>
<evidence type="ECO:0000256" key="3">
    <source>
        <dbReference type="ARBA" id="ARBA00023274"/>
    </source>
</evidence>
<dbReference type="GO" id="GO:0002181">
    <property type="term" value="P:cytoplasmic translation"/>
    <property type="evidence" value="ECO:0007669"/>
    <property type="project" value="TreeGrafter"/>
</dbReference>
<dbReference type="InterPro" id="IPR005721">
    <property type="entry name" value="Ribosomal_uL22_euk/arc"/>
</dbReference>
<dbReference type="CDD" id="cd00336">
    <property type="entry name" value="Ribosomal_L22"/>
    <property type="match status" value="1"/>
</dbReference>